<gene>
    <name evidence="1" type="ORF">GHJ91_24235</name>
</gene>
<evidence type="ECO:0008006" key="2">
    <source>
        <dbReference type="Google" id="ProtNLM"/>
    </source>
</evidence>
<dbReference type="InterPro" id="IPR025395">
    <property type="entry name" value="Phage_tail_terminator-like"/>
</dbReference>
<proteinExistence type="predicted"/>
<organism evidence="1">
    <name type="scientific">Sinorhizobium medicae</name>
    <dbReference type="NCBI Taxonomy" id="110321"/>
    <lineage>
        <taxon>Bacteria</taxon>
        <taxon>Pseudomonadati</taxon>
        <taxon>Pseudomonadota</taxon>
        <taxon>Alphaproteobacteria</taxon>
        <taxon>Hyphomicrobiales</taxon>
        <taxon>Rhizobiaceae</taxon>
        <taxon>Sinorhizobium/Ensifer group</taxon>
        <taxon>Sinorhizobium</taxon>
    </lineage>
</organism>
<accession>A0A6G1WR95</accession>
<dbReference type="Pfam" id="PF13554">
    <property type="entry name" value="Phage_tail_terminator_5"/>
    <property type="match status" value="1"/>
</dbReference>
<sequence length="141" mass="15314">MAVGIDAIIFKALTDRLLAMPQVLPVAGPNIVFPPAGQQMPPKYLRLAFLPNQTRQITMGNDPQQKRGLVQVSVVWPVGQGIIGALDVADQVIDQFKNQTLFASGVKITISSEPWAAGPLQEGERVQIPVTIPYIAFEPEN</sequence>
<name>A0A6G1WR95_9HYPH</name>
<comment type="caution">
    <text evidence="1">The sequence shown here is derived from an EMBL/GenBank/DDBJ whole genome shotgun (WGS) entry which is preliminary data.</text>
</comment>
<dbReference type="AlphaFoldDB" id="A0A6G1WR95"/>
<dbReference type="Gene3D" id="3.30.2000.20">
    <property type="match status" value="1"/>
</dbReference>
<dbReference type="EMBL" id="WISB01000140">
    <property type="protein sequence ID" value="MQW72167.1"/>
    <property type="molecule type" value="Genomic_DNA"/>
</dbReference>
<reference evidence="1" key="1">
    <citation type="journal article" date="2013" name="Genome Biol.">
        <title>Comparative genomics of the core and accessory genomes of 48 Sinorhizobium strains comprising five genospecies.</title>
        <authorList>
            <person name="Sugawara M."/>
            <person name="Epstein B."/>
            <person name="Badgley B.D."/>
            <person name="Unno T."/>
            <person name="Xu L."/>
            <person name="Reese J."/>
            <person name="Gyaneshwar P."/>
            <person name="Denny R."/>
            <person name="Mudge J."/>
            <person name="Bharti A.K."/>
            <person name="Farmer A.D."/>
            <person name="May G.D."/>
            <person name="Woodward J.E."/>
            <person name="Medigue C."/>
            <person name="Vallenet D."/>
            <person name="Lajus A."/>
            <person name="Rouy Z."/>
            <person name="Martinez-Vaz B."/>
            <person name="Tiffin P."/>
            <person name="Young N.D."/>
            <person name="Sadowsky M.J."/>
        </authorList>
    </citation>
    <scope>NUCLEOTIDE SEQUENCE</scope>
    <source>
        <strain evidence="1">M1</strain>
    </source>
</reference>
<protein>
    <recommendedName>
        <fullName evidence="2">DUF4128 domain-containing protein</fullName>
    </recommendedName>
</protein>
<dbReference type="RefSeq" id="WP_153413633.1">
    <property type="nucleotide sequence ID" value="NZ_WISB01000140.1"/>
</dbReference>
<evidence type="ECO:0000313" key="1">
    <source>
        <dbReference type="EMBL" id="MQW72167.1"/>
    </source>
</evidence>